<dbReference type="InterPro" id="IPR021133">
    <property type="entry name" value="HEAT_type_2"/>
</dbReference>
<evidence type="ECO:0000256" key="1">
    <source>
        <dbReference type="ARBA" id="ARBA00004123"/>
    </source>
</evidence>
<organism evidence="6 7">
    <name type="scientific">Aromia moschata</name>
    <dbReference type="NCBI Taxonomy" id="1265417"/>
    <lineage>
        <taxon>Eukaryota</taxon>
        <taxon>Metazoa</taxon>
        <taxon>Ecdysozoa</taxon>
        <taxon>Arthropoda</taxon>
        <taxon>Hexapoda</taxon>
        <taxon>Insecta</taxon>
        <taxon>Pterygota</taxon>
        <taxon>Neoptera</taxon>
        <taxon>Endopterygota</taxon>
        <taxon>Coleoptera</taxon>
        <taxon>Polyphaga</taxon>
        <taxon>Cucujiformia</taxon>
        <taxon>Chrysomeloidea</taxon>
        <taxon>Cerambycidae</taxon>
        <taxon>Cerambycinae</taxon>
        <taxon>Callichromatini</taxon>
        <taxon>Aromia</taxon>
    </lineage>
</organism>
<dbReference type="PANTHER" id="PTHR16056">
    <property type="entry name" value="REGULATOR OF MICROTUBULE DYNAMICS PROTEIN"/>
    <property type="match status" value="1"/>
</dbReference>
<evidence type="ECO:0000313" key="6">
    <source>
        <dbReference type="EMBL" id="KAJ8950771.1"/>
    </source>
</evidence>
<gene>
    <name evidence="6" type="ORF">NQ318_011264</name>
</gene>
<evidence type="ECO:0000259" key="5">
    <source>
        <dbReference type="Pfam" id="PF12333"/>
    </source>
</evidence>
<dbReference type="PANTHER" id="PTHR16056:SF2">
    <property type="entry name" value="TESTIS-EXPRESSED PROTEIN 10"/>
    <property type="match status" value="1"/>
</dbReference>
<keyword evidence="7" id="KW-1185">Reference proteome</keyword>
<keyword evidence="3" id="KW-0539">Nucleus</keyword>
<proteinExistence type="inferred from homology"/>
<dbReference type="AlphaFoldDB" id="A0AAV8YJF8"/>
<dbReference type="InterPro" id="IPR024679">
    <property type="entry name" value="Ipi1_N"/>
</dbReference>
<dbReference type="GO" id="GO:0071339">
    <property type="term" value="C:MLL1 complex"/>
    <property type="evidence" value="ECO:0007669"/>
    <property type="project" value="TreeGrafter"/>
</dbReference>
<comment type="similarity">
    <text evidence="2">Belongs to the IPI1/TEX10 family.</text>
</comment>
<evidence type="ECO:0000256" key="3">
    <source>
        <dbReference type="ARBA" id="ARBA00023242"/>
    </source>
</evidence>
<comment type="subcellular location">
    <subcellularLocation>
        <location evidence="1">Nucleus</location>
    </subcellularLocation>
</comment>
<dbReference type="EMBL" id="JAPWTK010000095">
    <property type="protein sequence ID" value="KAJ8950771.1"/>
    <property type="molecule type" value="Genomic_DNA"/>
</dbReference>
<evidence type="ECO:0000313" key="7">
    <source>
        <dbReference type="Proteomes" id="UP001162162"/>
    </source>
</evidence>
<dbReference type="InterPro" id="IPR011989">
    <property type="entry name" value="ARM-like"/>
</dbReference>
<dbReference type="SUPFAM" id="SSF48371">
    <property type="entry name" value="ARM repeat"/>
    <property type="match status" value="1"/>
</dbReference>
<dbReference type="Pfam" id="PF12333">
    <property type="entry name" value="Ipi1_N"/>
    <property type="match status" value="1"/>
</dbReference>
<dbReference type="InterPro" id="IPR016024">
    <property type="entry name" value="ARM-type_fold"/>
</dbReference>
<dbReference type="Proteomes" id="UP001162162">
    <property type="component" value="Unassembled WGS sequence"/>
</dbReference>
<evidence type="ECO:0000256" key="4">
    <source>
        <dbReference type="PROSITE-ProRule" id="PRU00103"/>
    </source>
</evidence>
<feature type="domain" description="Pre-rRNA-processing protein Ipi1 N-terminal" evidence="5">
    <location>
        <begin position="141"/>
        <end position="236"/>
    </location>
</feature>
<accession>A0AAV8YJF8</accession>
<sequence length="604" mass="69482">MGRNHRHKKDLRAEKAKVKLKQSKTKFLPKGLNVTNTNFKIKPIVISEQLKEKQTDVPLSRRKLNIKDLLSRIKHHNENVSSIACDELSEMIRIHSEQIINNHLADVILNVSTLMQDREPKVRKALVRVISAIIETASEDKLKPFFNYFSSNLCCAMTNIDKNIQEDSLKYLDCFLKINSGLISQTLEKLLPNFFTLISKLRGDANLGRTLTVNLGSKMTSVTWRIKVLSRLHAILESILSNSMLEKTAKLDATENYKDPYNGNTFPIYKDAFAITLELPMTSYGSVYGSATSSDVFNRHIVTLVPLLYETWIECQFLFVLDNTILNEESSAILSCVVNTLYLLWKYVKKNESDEINVKNVFLSEEGKKFLNHLLINFPYCQTDKKVKHKKTNGMKLLEINNDPKCVRENLLVCYMYCVLNVNHSHNSLKAEMQAVTTYVAKCLLMKRYVDRNTTSVLIEFLKSCLVENPQIWRRAGADLKSILEYTITFYNNNMTNEKHIPDVFTILLNVADIPYLSNSQQYHAWLVSLPDLLCQPKITDVLVEALLRLSRRNNEVFHDALLKALPTILEKLEDLNIVLTNESLNNNEQIVKKEYCEYILFPT</sequence>
<dbReference type="Gene3D" id="1.25.10.10">
    <property type="entry name" value="Leucine-rich Repeat Variant"/>
    <property type="match status" value="1"/>
</dbReference>
<evidence type="ECO:0000256" key="2">
    <source>
        <dbReference type="ARBA" id="ARBA00006427"/>
    </source>
</evidence>
<reference evidence="6" key="1">
    <citation type="journal article" date="2023" name="Insect Mol. Biol.">
        <title>Genome sequencing provides insights into the evolution of gene families encoding plant cell wall-degrading enzymes in longhorned beetles.</title>
        <authorList>
            <person name="Shin N.R."/>
            <person name="Okamura Y."/>
            <person name="Kirsch R."/>
            <person name="Pauchet Y."/>
        </authorList>
    </citation>
    <scope>NUCLEOTIDE SEQUENCE</scope>
    <source>
        <strain evidence="6">AMC_N1</strain>
    </source>
</reference>
<protein>
    <recommendedName>
        <fullName evidence="5">Pre-rRNA-processing protein Ipi1 N-terminal domain-containing protein</fullName>
    </recommendedName>
</protein>
<name>A0AAV8YJF8_9CUCU</name>
<comment type="caution">
    <text evidence="6">The sequence shown here is derived from an EMBL/GenBank/DDBJ whole genome shotgun (WGS) entry which is preliminary data.</text>
</comment>
<feature type="repeat" description="HEAT" evidence="4">
    <location>
        <begin position="107"/>
        <end position="145"/>
    </location>
</feature>
<dbReference type="PROSITE" id="PS50077">
    <property type="entry name" value="HEAT_REPEAT"/>
    <property type="match status" value="1"/>
</dbReference>